<evidence type="ECO:0000313" key="2">
    <source>
        <dbReference type="Proteomes" id="UP000177392"/>
    </source>
</evidence>
<evidence type="ECO:0000313" key="1">
    <source>
        <dbReference type="EMBL" id="OGZ93473.1"/>
    </source>
</evidence>
<dbReference type="Gene3D" id="3.90.79.10">
    <property type="entry name" value="Nucleoside Triphosphate Pyrophosphohydrolase"/>
    <property type="match status" value="1"/>
</dbReference>
<dbReference type="Proteomes" id="UP000177392">
    <property type="component" value="Unassembled WGS sequence"/>
</dbReference>
<reference evidence="1 2" key="1">
    <citation type="journal article" date="2016" name="Nat. Commun.">
        <title>Thousands of microbial genomes shed light on interconnected biogeochemical processes in an aquifer system.</title>
        <authorList>
            <person name="Anantharaman K."/>
            <person name="Brown C.T."/>
            <person name="Hug L.A."/>
            <person name="Sharon I."/>
            <person name="Castelle C.J."/>
            <person name="Probst A.J."/>
            <person name="Thomas B.C."/>
            <person name="Singh A."/>
            <person name="Wilkins M.J."/>
            <person name="Karaoz U."/>
            <person name="Brodie E.L."/>
            <person name="Williams K.H."/>
            <person name="Hubbard S.S."/>
            <person name="Banfield J.F."/>
        </authorList>
    </citation>
    <scope>NUCLEOTIDE SEQUENCE [LARGE SCALE GENOMIC DNA]</scope>
</reference>
<organism evidence="1 2">
    <name type="scientific">Candidatus Sungbacteria bacterium GWC2_49_10</name>
    <dbReference type="NCBI Taxonomy" id="1802263"/>
    <lineage>
        <taxon>Bacteria</taxon>
        <taxon>Candidatus Sungiibacteriota</taxon>
    </lineage>
</organism>
<dbReference type="EMBL" id="MHQB01000036">
    <property type="protein sequence ID" value="OGZ93473.1"/>
    <property type="molecule type" value="Genomic_DNA"/>
</dbReference>
<dbReference type="SUPFAM" id="SSF55811">
    <property type="entry name" value="Nudix"/>
    <property type="match status" value="1"/>
</dbReference>
<accession>A0A1G2K2T1</accession>
<dbReference type="AlphaFoldDB" id="A0A1G2K2T1"/>
<evidence type="ECO:0008006" key="3">
    <source>
        <dbReference type="Google" id="ProtNLM"/>
    </source>
</evidence>
<name>A0A1G2K2T1_9BACT</name>
<sequence length="185" mass="21186">MTFIKIHIIVIKARREEKVEKKDADELVRLLGIVAREKGYLPNQESFEAIHKIIPWAAVEILVINPDIPREFFLTRRNDQYWNGWHIPGGYVRTTHTSLIDACNSVATRELGNASAIISARLITAYLWKDHPYGNPISLVYACTVDQRPHTNDHARFFSEVPSPMVPHHVDFIHAYLQSLSGNHP</sequence>
<proteinExistence type="predicted"/>
<dbReference type="InterPro" id="IPR015797">
    <property type="entry name" value="NUDIX_hydrolase-like_dom_sf"/>
</dbReference>
<gene>
    <name evidence="1" type="ORF">A2131_02235</name>
</gene>
<comment type="caution">
    <text evidence="1">The sequence shown here is derived from an EMBL/GenBank/DDBJ whole genome shotgun (WGS) entry which is preliminary data.</text>
</comment>
<protein>
    <recommendedName>
        <fullName evidence="3">Nudix hydrolase domain-containing protein</fullName>
    </recommendedName>
</protein>